<dbReference type="OrthoDB" id="2885676at2"/>
<evidence type="ECO:0000313" key="1">
    <source>
        <dbReference type="EMBL" id="TWI54609.1"/>
    </source>
</evidence>
<dbReference type="Proteomes" id="UP000315711">
    <property type="component" value="Unassembled WGS sequence"/>
</dbReference>
<keyword evidence="2" id="KW-1185">Reference proteome</keyword>
<gene>
    <name evidence="1" type="ORF">IQ10_02830</name>
</gene>
<dbReference type="AlphaFoldDB" id="A0A562QD29"/>
<protein>
    <submittedName>
        <fullName evidence="1">Uncharacterized protein</fullName>
    </submittedName>
</protein>
<proteinExistence type="predicted"/>
<dbReference type="RefSeq" id="WP_144451081.1">
    <property type="nucleotide sequence ID" value="NZ_VLKZ01000008.1"/>
</dbReference>
<evidence type="ECO:0000313" key="2">
    <source>
        <dbReference type="Proteomes" id="UP000315711"/>
    </source>
</evidence>
<accession>A0A562QD29</accession>
<sequence>MYLSKLTNKSLVTNNDLDFNYRLGIPVEVFCSKQKKTIAFGQIHSFNDQMIQIHEFAFCRSTYLFFGQPAKSVLSKSS</sequence>
<dbReference type="EMBL" id="VLKZ01000008">
    <property type="protein sequence ID" value="TWI54609.1"/>
    <property type="molecule type" value="Genomic_DNA"/>
</dbReference>
<organism evidence="1 2">
    <name type="scientific">Halalkalibacter nanhaiisediminis</name>
    <dbReference type="NCBI Taxonomy" id="688079"/>
    <lineage>
        <taxon>Bacteria</taxon>
        <taxon>Bacillati</taxon>
        <taxon>Bacillota</taxon>
        <taxon>Bacilli</taxon>
        <taxon>Bacillales</taxon>
        <taxon>Bacillaceae</taxon>
        <taxon>Halalkalibacter</taxon>
    </lineage>
</organism>
<comment type="caution">
    <text evidence="1">The sequence shown here is derived from an EMBL/GenBank/DDBJ whole genome shotgun (WGS) entry which is preliminary data.</text>
</comment>
<name>A0A562QD29_9BACI</name>
<reference evidence="1 2" key="1">
    <citation type="journal article" date="2015" name="Stand. Genomic Sci.">
        <title>Genomic Encyclopedia of Bacterial and Archaeal Type Strains, Phase III: the genomes of soil and plant-associated and newly described type strains.</title>
        <authorList>
            <person name="Whitman W.B."/>
            <person name="Woyke T."/>
            <person name="Klenk H.P."/>
            <person name="Zhou Y."/>
            <person name="Lilburn T.G."/>
            <person name="Beck B.J."/>
            <person name="De Vos P."/>
            <person name="Vandamme P."/>
            <person name="Eisen J.A."/>
            <person name="Garrity G."/>
            <person name="Hugenholtz P."/>
            <person name="Kyrpides N.C."/>
        </authorList>
    </citation>
    <scope>NUCLEOTIDE SEQUENCE [LARGE SCALE GENOMIC DNA]</scope>
    <source>
        <strain evidence="1 2">CGMCC 1.10116</strain>
    </source>
</reference>